<evidence type="ECO:0000259" key="2">
    <source>
        <dbReference type="Pfam" id="PF14317"/>
    </source>
</evidence>
<feature type="transmembrane region" description="Helical" evidence="1">
    <location>
        <begin position="35"/>
        <end position="53"/>
    </location>
</feature>
<dbReference type="Proteomes" id="UP000310263">
    <property type="component" value="Unassembled WGS sequence"/>
</dbReference>
<keyword evidence="1" id="KW-1133">Transmembrane helix</keyword>
<sequence>MVKYSCEMGPQEQDALVELALANPKNVRRRKIAKILAGVMIPLMLLYLVVLAHRMSEQIMGLLFLVFFVGVVFRVPYELQKRILTQVQSKADNRLVSGWREYAFDEDGIKISSDLGTGEHRWNGFSCWGVFNNYVYVREINNEMILVSRDHLSRAEDEELLRLLREHLPEEVL</sequence>
<comment type="caution">
    <text evidence="3">The sequence shown here is derived from an EMBL/GenBank/DDBJ whole genome shotgun (WGS) entry which is preliminary data.</text>
</comment>
<keyword evidence="4" id="KW-1185">Reference proteome</keyword>
<evidence type="ECO:0000256" key="1">
    <source>
        <dbReference type="SAM" id="Phobius"/>
    </source>
</evidence>
<evidence type="ECO:0000313" key="4">
    <source>
        <dbReference type="Proteomes" id="UP000310263"/>
    </source>
</evidence>
<proteinExistence type="predicted"/>
<keyword evidence="1" id="KW-0812">Transmembrane</keyword>
<dbReference type="Pfam" id="PF14317">
    <property type="entry name" value="YcxB"/>
    <property type="match status" value="1"/>
</dbReference>
<dbReference type="InterPro" id="IPR025588">
    <property type="entry name" value="YcxB-like_C"/>
</dbReference>
<evidence type="ECO:0000313" key="3">
    <source>
        <dbReference type="EMBL" id="TGY62556.1"/>
    </source>
</evidence>
<accession>A0A4S2F0Y9</accession>
<protein>
    <submittedName>
        <fullName evidence="3">YcxB family protein</fullName>
    </submittedName>
</protein>
<dbReference type="AlphaFoldDB" id="A0A4S2F0Y9"/>
<dbReference type="OrthoDB" id="2056820at2"/>
<feature type="transmembrane region" description="Helical" evidence="1">
    <location>
        <begin position="59"/>
        <end position="77"/>
    </location>
</feature>
<organism evidence="3 4">
    <name type="scientific">Muricaecibacterium torontonense</name>
    <dbReference type="NCBI Taxonomy" id="3032871"/>
    <lineage>
        <taxon>Bacteria</taxon>
        <taxon>Bacillati</taxon>
        <taxon>Actinomycetota</taxon>
        <taxon>Coriobacteriia</taxon>
        <taxon>Coriobacteriales</taxon>
        <taxon>Atopobiaceae</taxon>
        <taxon>Muricaecibacterium</taxon>
    </lineage>
</organism>
<keyword evidence="1" id="KW-0472">Membrane</keyword>
<feature type="domain" description="YcxB-like C-terminal" evidence="2">
    <location>
        <begin position="104"/>
        <end position="162"/>
    </location>
</feature>
<name>A0A4S2F0Y9_9ACTN</name>
<gene>
    <name evidence="3" type="ORF">E5334_03840</name>
</gene>
<reference evidence="3 4" key="1">
    <citation type="submission" date="2019-04" db="EMBL/GenBank/DDBJ databases">
        <title>Microbes associate with the intestines of laboratory mice.</title>
        <authorList>
            <person name="Navarre W."/>
            <person name="Wong E."/>
            <person name="Huang K."/>
            <person name="Tropini C."/>
            <person name="Ng K."/>
            <person name="Yu B."/>
        </authorList>
    </citation>
    <scope>NUCLEOTIDE SEQUENCE [LARGE SCALE GENOMIC DNA]</scope>
    <source>
        <strain evidence="3 4">NM07_P-09</strain>
    </source>
</reference>
<dbReference type="EMBL" id="SRYE01000002">
    <property type="protein sequence ID" value="TGY62556.1"/>
    <property type="molecule type" value="Genomic_DNA"/>
</dbReference>